<evidence type="ECO:0000256" key="5">
    <source>
        <dbReference type="ARBA" id="ARBA00022989"/>
    </source>
</evidence>
<evidence type="ECO:0000313" key="10">
    <source>
        <dbReference type="Proteomes" id="UP000639338"/>
    </source>
</evidence>
<gene>
    <name evidence="9" type="ORF">HCN44_010227</name>
</gene>
<dbReference type="InterPro" id="IPR009318">
    <property type="entry name" value="Gustatory_rcpt"/>
</dbReference>
<comment type="similarity">
    <text evidence="2">Belongs to the insect chemoreceptor superfamily. Gustatory receptor (GR) family. Gr5a subfamily.</text>
</comment>
<reference evidence="9 10" key="1">
    <citation type="submission" date="2020-08" db="EMBL/GenBank/DDBJ databases">
        <title>Aphidius gifuensis genome sequencing and assembly.</title>
        <authorList>
            <person name="Du Z."/>
        </authorList>
    </citation>
    <scope>NUCLEOTIDE SEQUENCE [LARGE SCALE GENOMIC DNA]</scope>
    <source>
        <strain evidence="9">YNYX2018</strain>
        <tissue evidence="9">Adults</tissue>
    </source>
</reference>
<keyword evidence="6 8" id="KW-0472">Membrane</keyword>
<dbReference type="GO" id="GO:0033041">
    <property type="term" value="F:sweet taste receptor activity"/>
    <property type="evidence" value="ECO:0007669"/>
    <property type="project" value="TreeGrafter"/>
</dbReference>
<dbReference type="EMBL" id="JACMRX010000003">
    <property type="protein sequence ID" value="KAF7993632.1"/>
    <property type="molecule type" value="Genomic_DNA"/>
</dbReference>
<evidence type="ECO:0000256" key="2">
    <source>
        <dbReference type="ARBA" id="ARBA00005327"/>
    </source>
</evidence>
<evidence type="ECO:0008006" key="11">
    <source>
        <dbReference type="Google" id="ProtNLM"/>
    </source>
</evidence>
<accession>A0A835CRT0</accession>
<sequence>MKPIIAVSQVFGNFPINGMRNSTPDKYVFKFPSFVTSYSLMIISFMGIAFAAALNRAIHSMKDYKHFVGIIGFIISTLATFTWNFCDLLIILVSIGLAERYKHLNEVVNFKISNNSTERINWWKIRNYYVIMNELVKEADNIVSPLILISCCMNVYQICVHTSEVIRYL</sequence>
<keyword evidence="10" id="KW-1185">Reference proteome</keyword>
<evidence type="ECO:0000256" key="7">
    <source>
        <dbReference type="ARBA" id="ARBA00023170"/>
    </source>
</evidence>
<keyword evidence="5 8" id="KW-1133">Transmembrane helix</keyword>
<evidence type="ECO:0000256" key="8">
    <source>
        <dbReference type="SAM" id="Phobius"/>
    </source>
</evidence>
<keyword evidence="7" id="KW-0675">Receptor</keyword>
<feature type="transmembrane region" description="Helical" evidence="8">
    <location>
        <begin position="67"/>
        <end position="97"/>
    </location>
</feature>
<dbReference type="GO" id="GO:0005886">
    <property type="term" value="C:plasma membrane"/>
    <property type="evidence" value="ECO:0007669"/>
    <property type="project" value="UniProtKB-SubCell"/>
</dbReference>
<feature type="transmembrane region" description="Helical" evidence="8">
    <location>
        <begin position="35"/>
        <end position="55"/>
    </location>
</feature>
<evidence type="ECO:0000256" key="3">
    <source>
        <dbReference type="ARBA" id="ARBA00022475"/>
    </source>
</evidence>
<keyword evidence="3" id="KW-1003">Cell membrane</keyword>
<dbReference type="PANTHER" id="PTHR21421:SF34">
    <property type="entry name" value="GUSTATORY RECEPTOR FOR SUGAR TASTE 61A-RELATED"/>
    <property type="match status" value="1"/>
</dbReference>
<comment type="caution">
    <text evidence="9">The sequence shown here is derived from an EMBL/GenBank/DDBJ whole genome shotgun (WGS) entry which is preliminary data.</text>
</comment>
<dbReference type="PANTHER" id="PTHR21421">
    <property type="entry name" value="GUSTATORY RECEPTOR"/>
    <property type="match status" value="1"/>
</dbReference>
<organism evidence="9 10">
    <name type="scientific">Aphidius gifuensis</name>
    <name type="common">Parasitoid wasp</name>
    <dbReference type="NCBI Taxonomy" id="684658"/>
    <lineage>
        <taxon>Eukaryota</taxon>
        <taxon>Metazoa</taxon>
        <taxon>Ecdysozoa</taxon>
        <taxon>Arthropoda</taxon>
        <taxon>Hexapoda</taxon>
        <taxon>Insecta</taxon>
        <taxon>Pterygota</taxon>
        <taxon>Neoptera</taxon>
        <taxon>Endopterygota</taxon>
        <taxon>Hymenoptera</taxon>
        <taxon>Apocrita</taxon>
        <taxon>Ichneumonoidea</taxon>
        <taxon>Braconidae</taxon>
        <taxon>Aphidiinae</taxon>
        <taxon>Aphidius</taxon>
    </lineage>
</organism>
<dbReference type="OrthoDB" id="5800391at2759"/>
<dbReference type="Proteomes" id="UP000639338">
    <property type="component" value="Unassembled WGS sequence"/>
</dbReference>
<protein>
    <recommendedName>
        <fullName evidence="11">Gustatory receptor</fullName>
    </recommendedName>
</protein>
<dbReference type="AlphaFoldDB" id="A0A835CRT0"/>
<comment type="subcellular location">
    <subcellularLocation>
        <location evidence="1">Cell membrane</location>
        <topology evidence="1">Multi-pass membrane protein</topology>
    </subcellularLocation>
</comment>
<evidence type="ECO:0000256" key="6">
    <source>
        <dbReference type="ARBA" id="ARBA00023136"/>
    </source>
</evidence>
<dbReference type="Pfam" id="PF06151">
    <property type="entry name" value="Trehalose_recp"/>
    <property type="match status" value="1"/>
</dbReference>
<keyword evidence="4 8" id="KW-0812">Transmembrane</keyword>
<evidence type="ECO:0000313" key="9">
    <source>
        <dbReference type="EMBL" id="KAF7993632.1"/>
    </source>
</evidence>
<evidence type="ECO:0000256" key="4">
    <source>
        <dbReference type="ARBA" id="ARBA00022692"/>
    </source>
</evidence>
<proteinExistence type="inferred from homology"/>
<evidence type="ECO:0000256" key="1">
    <source>
        <dbReference type="ARBA" id="ARBA00004651"/>
    </source>
</evidence>
<name>A0A835CRT0_APHGI</name>